<gene>
    <name evidence="1" type="ORF">FHS25_006338</name>
</gene>
<reference evidence="1 2" key="1">
    <citation type="submission" date="2020-08" db="EMBL/GenBank/DDBJ databases">
        <title>Genomic Encyclopedia of Type Strains, Phase III (KMG-III): the genomes of soil and plant-associated and newly described type strains.</title>
        <authorList>
            <person name="Whitman W."/>
        </authorList>
    </citation>
    <scope>NUCLEOTIDE SEQUENCE [LARGE SCALE GENOMIC DNA]</scope>
    <source>
        <strain evidence="1 2">CECT 8280</strain>
    </source>
</reference>
<protein>
    <recommendedName>
        <fullName evidence="3">MOSC domain-containing protein</fullName>
    </recommendedName>
</protein>
<organism evidence="1 2">
    <name type="scientific">Rhizobium laguerreae</name>
    <dbReference type="NCBI Taxonomy" id="1076926"/>
    <lineage>
        <taxon>Bacteria</taxon>
        <taxon>Pseudomonadati</taxon>
        <taxon>Pseudomonadota</taxon>
        <taxon>Alphaproteobacteria</taxon>
        <taxon>Hyphomicrobiales</taxon>
        <taxon>Rhizobiaceae</taxon>
        <taxon>Rhizobium/Agrobacterium group</taxon>
        <taxon>Rhizobium</taxon>
    </lineage>
</organism>
<evidence type="ECO:0000313" key="1">
    <source>
        <dbReference type="EMBL" id="MBB3165826.1"/>
    </source>
</evidence>
<keyword evidence="2" id="KW-1185">Reference proteome</keyword>
<proteinExistence type="predicted"/>
<dbReference type="Proteomes" id="UP000542811">
    <property type="component" value="Unassembled WGS sequence"/>
</dbReference>
<accession>A0ABR6GIZ7</accession>
<comment type="caution">
    <text evidence="1">The sequence shown here is derived from an EMBL/GenBank/DDBJ whole genome shotgun (WGS) entry which is preliminary data.</text>
</comment>
<dbReference type="EMBL" id="JACHXX010000012">
    <property type="protein sequence ID" value="MBB3165826.1"/>
    <property type="molecule type" value="Genomic_DNA"/>
</dbReference>
<evidence type="ECO:0008006" key="3">
    <source>
        <dbReference type="Google" id="ProtNLM"/>
    </source>
</evidence>
<sequence>MTGAPGAAALVPFDFRRITCHRKNSSSPGNHIWRPLVDVHLPDGKSEGDGFLAEQTGWHLGDILIVQQRAQACSYIRDQAMLRSSPIDHGNVGVMRSGWAWTEANRHVTATGPGEVFFRSLGYPYRGRMTDSVADARLLAVAA</sequence>
<evidence type="ECO:0000313" key="2">
    <source>
        <dbReference type="Proteomes" id="UP000542811"/>
    </source>
</evidence>
<name>A0ABR6GIZ7_9HYPH</name>